<feature type="transmembrane region" description="Helical" evidence="6">
    <location>
        <begin position="62"/>
        <end position="80"/>
    </location>
</feature>
<dbReference type="PANTHER" id="PTHR43478">
    <property type="entry name" value="NA+/H+ ANTIPORTER-RELATED"/>
    <property type="match status" value="1"/>
</dbReference>
<dbReference type="AlphaFoldDB" id="A0A381SYC3"/>
<feature type="transmembrane region" description="Helical" evidence="6">
    <location>
        <begin position="186"/>
        <end position="212"/>
    </location>
</feature>
<reference evidence="8" key="1">
    <citation type="submission" date="2018-05" db="EMBL/GenBank/DDBJ databases">
        <authorList>
            <person name="Lanie J.A."/>
            <person name="Ng W.-L."/>
            <person name="Kazmierczak K.M."/>
            <person name="Andrzejewski T.M."/>
            <person name="Davidsen T.M."/>
            <person name="Wayne K.J."/>
            <person name="Tettelin H."/>
            <person name="Glass J.I."/>
            <person name="Rusch D."/>
            <person name="Podicherti R."/>
            <person name="Tsui H.-C.T."/>
            <person name="Winkler M.E."/>
        </authorList>
    </citation>
    <scope>NUCLEOTIDE SEQUENCE</scope>
</reference>
<accession>A0A381SYC3</accession>
<protein>
    <recommendedName>
        <fullName evidence="7">Na+/H+ antiporter NhaC-like C-terminal domain-containing protein</fullName>
    </recommendedName>
</protein>
<feature type="transmembrane region" description="Helical" evidence="6">
    <location>
        <begin position="313"/>
        <end position="333"/>
    </location>
</feature>
<evidence type="ECO:0000313" key="8">
    <source>
        <dbReference type="EMBL" id="SVA09020.1"/>
    </source>
</evidence>
<feature type="transmembrane region" description="Helical" evidence="6">
    <location>
        <begin position="29"/>
        <end position="50"/>
    </location>
</feature>
<feature type="transmembrane region" description="Helical" evidence="6">
    <location>
        <begin position="449"/>
        <end position="470"/>
    </location>
</feature>
<gene>
    <name evidence="8" type="ORF">METZ01_LOCUS61874</name>
</gene>
<name>A0A381SYC3_9ZZZZ</name>
<dbReference type="EMBL" id="UINC01003759">
    <property type="protein sequence ID" value="SVA09020.1"/>
    <property type="molecule type" value="Genomic_DNA"/>
</dbReference>
<feature type="transmembrane region" description="Helical" evidence="6">
    <location>
        <begin position="152"/>
        <end position="174"/>
    </location>
</feature>
<keyword evidence="4 6" id="KW-1133">Transmembrane helix</keyword>
<feature type="transmembrane region" description="Helical" evidence="6">
    <location>
        <begin position="378"/>
        <end position="395"/>
    </location>
</feature>
<evidence type="ECO:0000256" key="6">
    <source>
        <dbReference type="SAM" id="Phobius"/>
    </source>
</evidence>
<organism evidence="8">
    <name type="scientific">marine metagenome</name>
    <dbReference type="NCBI Taxonomy" id="408172"/>
    <lineage>
        <taxon>unclassified sequences</taxon>
        <taxon>metagenomes</taxon>
        <taxon>ecological metagenomes</taxon>
    </lineage>
</organism>
<feature type="transmembrane region" description="Helical" evidence="6">
    <location>
        <begin position="287"/>
        <end position="307"/>
    </location>
</feature>
<sequence length="472" mass="51002">METIEYFGVLSLVPASVAIVLAFVTRNTVFSLATACLVGVLVAGKGFMGFPNLLKSALGNTNFSWVLLLELFIGISIAFFQRTGAIHNFSQFVARRRMTRIRVQLISWFMGMFVYFSDYFSPLFVGSTMRALSDRFKISREKLAYICDSTSAPVSILVPITGWAVLVASLLIGMGSIHTPADAMMVFIMAIPFNIYSILAVLMVGLIAMNIIPDFGPMKRAEIRAIEQGKVLDDNAEPLMGEELTDIQPYPGIKTSLLWNFFFPVLIVVSFAIGSFIITASAKPMEAFLLSSVIAGIIMRIQGIPLAEIMRTAMSGIKGIMPAIIILALAYSLNDLSKSLNTAQYIISSTQSWLTPGLLPMLTFLITGIVAFSTGTSWGTYAIMIPIAMPLAFNFSGNEMGSIIYATVAAVAGGGVFGDHCSPLSDTSILASTGAASDHIDHIKTQLPYSLLIGIITVVVYLIIGFYISLSS</sequence>
<evidence type="ECO:0000256" key="4">
    <source>
        <dbReference type="ARBA" id="ARBA00022989"/>
    </source>
</evidence>
<feature type="transmembrane region" description="Helical" evidence="6">
    <location>
        <begin position="257"/>
        <end position="280"/>
    </location>
</feature>
<evidence type="ECO:0000256" key="3">
    <source>
        <dbReference type="ARBA" id="ARBA00022692"/>
    </source>
</evidence>
<feature type="transmembrane region" description="Helical" evidence="6">
    <location>
        <begin position="6"/>
        <end position="24"/>
    </location>
</feature>
<keyword evidence="3 6" id="KW-0812">Transmembrane</keyword>
<evidence type="ECO:0000256" key="2">
    <source>
        <dbReference type="ARBA" id="ARBA00022475"/>
    </source>
</evidence>
<keyword evidence="5 6" id="KW-0472">Membrane</keyword>
<feature type="domain" description="Na+/H+ antiporter NhaC-like C-terminal" evidence="7">
    <location>
        <begin position="183"/>
        <end position="466"/>
    </location>
</feature>
<evidence type="ECO:0000256" key="1">
    <source>
        <dbReference type="ARBA" id="ARBA00004651"/>
    </source>
</evidence>
<dbReference type="InterPro" id="IPR018461">
    <property type="entry name" value="Na/H_Antiport_NhaC-like_C"/>
</dbReference>
<dbReference type="PANTHER" id="PTHR43478:SF1">
    <property type="entry name" value="NA+_H+ ANTIPORTER NHAC-LIKE C-TERMINAL DOMAIN-CONTAINING PROTEIN"/>
    <property type="match status" value="1"/>
</dbReference>
<feature type="transmembrane region" description="Helical" evidence="6">
    <location>
        <begin position="101"/>
        <end position="120"/>
    </location>
</feature>
<proteinExistence type="predicted"/>
<evidence type="ECO:0000259" key="7">
    <source>
        <dbReference type="Pfam" id="PF03553"/>
    </source>
</evidence>
<dbReference type="Pfam" id="PF03553">
    <property type="entry name" value="Na_H_antiporter"/>
    <property type="match status" value="1"/>
</dbReference>
<comment type="subcellular location">
    <subcellularLocation>
        <location evidence="1">Cell membrane</location>
        <topology evidence="1">Multi-pass membrane protein</topology>
    </subcellularLocation>
</comment>
<dbReference type="GO" id="GO:0005886">
    <property type="term" value="C:plasma membrane"/>
    <property type="evidence" value="ECO:0007669"/>
    <property type="project" value="UniProtKB-SubCell"/>
</dbReference>
<evidence type="ECO:0000256" key="5">
    <source>
        <dbReference type="ARBA" id="ARBA00023136"/>
    </source>
</evidence>
<feature type="transmembrane region" description="Helical" evidence="6">
    <location>
        <begin position="353"/>
        <end position="372"/>
    </location>
</feature>
<keyword evidence="2" id="KW-1003">Cell membrane</keyword>